<feature type="transmembrane region" description="Helical" evidence="3">
    <location>
        <begin position="191"/>
        <end position="210"/>
    </location>
</feature>
<feature type="compositionally biased region" description="Low complexity" evidence="2">
    <location>
        <begin position="45"/>
        <end position="58"/>
    </location>
</feature>
<evidence type="ECO:0000313" key="4">
    <source>
        <dbReference type="EMBL" id="GAW25468.1"/>
    </source>
</evidence>
<reference evidence="4" key="1">
    <citation type="submission" date="2016-03" db="EMBL/GenBank/DDBJ databases">
        <title>Draft genome sequence of Rosellinia necatrix.</title>
        <authorList>
            <person name="Kanematsu S."/>
        </authorList>
    </citation>
    <scope>NUCLEOTIDE SEQUENCE [LARGE SCALE GENOMIC DNA]</scope>
    <source>
        <strain evidence="4">W97</strain>
    </source>
</reference>
<keyword evidence="3" id="KW-1133">Transmembrane helix</keyword>
<protein>
    <submittedName>
        <fullName evidence="4">Putative calcium proton exchanger</fullName>
    </submittedName>
</protein>
<keyword evidence="3" id="KW-0812">Transmembrane</keyword>
<feature type="region of interest" description="Disordered" evidence="2">
    <location>
        <begin position="1"/>
        <end position="115"/>
    </location>
</feature>
<feature type="compositionally biased region" description="Polar residues" evidence="2">
    <location>
        <begin position="73"/>
        <end position="85"/>
    </location>
</feature>
<sequence>MKETSSDQPPYTDRIRSWARTHAYGGTKRSAGSGSNPTLPLSDTSRNPSQQQPASNSQHGPPATTGAGHGQGPASQLSDNPANAKSDSDGADKSTTSASKAEESGSVVDSGDSGKKKPNVAVRFYTTTKKILFHSWINLGLVFVPIGIIVANLPNANAGATFGINAVAIIPLAALLSYATESVARKMGDTVGALLNVTFGNAVELIIFMYV</sequence>
<dbReference type="InterPro" id="IPR004713">
    <property type="entry name" value="CaH_exchang"/>
</dbReference>
<dbReference type="OrthoDB" id="4769676at2759"/>
<keyword evidence="5" id="KW-1185">Reference proteome</keyword>
<dbReference type="STRING" id="77044.A0A1S8A5U4"/>
<gene>
    <name evidence="4" type="ORF">SAMD00023353_0700970</name>
</gene>
<dbReference type="PANTHER" id="PTHR31503:SF18">
    <property type="entry name" value="CA(2+)_H(+) EXCHANGER, PUTATIVE (EUROFUNG)-RELATED"/>
    <property type="match status" value="1"/>
</dbReference>
<dbReference type="GO" id="GO:0000329">
    <property type="term" value="C:fungal-type vacuole membrane"/>
    <property type="evidence" value="ECO:0007669"/>
    <property type="project" value="TreeGrafter"/>
</dbReference>
<dbReference type="GO" id="GO:0015369">
    <property type="term" value="F:calcium:proton antiporter activity"/>
    <property type="evidence" value="ECO:0007669"/>
    <property type="project" value="TreeGrafter"/>
</dbReference>
<keyword evidence="1" id="KW-0813">Transport</keyword>
<accession>A0A1S8A5U4</accession>
<dbReference type="PANTHER" id="PTHR31503">
    <property type="entry name" value="VACUOLAR CALCIUM ION TRANSPORTER"/>
    <property type="match status" value="1"/>
</dbReference>
<evidence type="ECO:0000313" key="5">
    <source>
        <dbReference type="Proteomes" id="UP000054516"/>
    </source>
</evidence>
<keyword evidence="3" id="KW-0472">Membrane</keyword>
<keyword evidence="1" id="KW-0406">Ion transport</keyword>
<dbReference type="Proteomes" id="UP000054516">
    <property type="component" value="Unassembled WGS sequence"/>
</dbReference>
<organism evidence="4">
    <name type="scientific">Rosellinia necatrix</name>
    <name type="common">White root-rot fungus</name>
    <dbReference type="NCBI Taxonomy" id="77044"/>
    <lineage>
        <taxon>Eukaryota</taxon>
        <taxon>Fungi</taxon>
        <taxon>Dikarya</taxon>
        <taxon>Ascomycota</taxon>
        <taxon>Pezizomycotina</taxon>
        <taxon>Sordariomycetes</taxon>
        <taxon>Xylariomycetidae</taxon>
        <taxon>Xylariales</taxon>
        <taxon>Xylariaceae</taxon>
        <taxon>Rosellinia</taxon>
    </lineage>
</organism>
<dbReference type="EMBL" id="DF977452">
    <property type="protein sequence ID" value="GAW25468.1"/>
    <property type="molecule type" value="Genomic_DNA"/>
</dbReference>
<feature type="transmembrane region" description="Helical" evidence="3">
    <location>
        <begin position="131"/>
        <end position="153"/>
    </location>
</feature>
<evidence type="ECO:0000256" key="1">
    <source>
        <dbReference type="ARBA" id="ARBA00023065"/>
    </source>
</evidence>
<name>A0A1S8A5U4_ROSNE</name>
<feature type="transmembrane region" description="Helical" evidence="3">
    <location>
        <begin position="159"/>
        <end position="179"/>
    </location>
</feature>
<evidence type="ECO:0000256" key="3">
    <source>
        <dbReference type="SAM" id="Phobius"/>
    </source>
</evidence>
<proteinExistence type="predicted"/>
<dbReference type="AlphaFoldDB" id="A0A1S8A5U4"/>
<dbReference type="GO" id="GO:0006874">
    <property type="term" value="P:intracellular calcium ion homeostasis"/>
    <property type="evidence" value="ECO:0007669"/>
    <property type="project" value="TreeGrafter"/>
</dbReference>
<feature type="compositionally biased region" description="Polar residues" evidence="2">
    <location>
        <begin position="30"/>
        <end position="44"/>
    </location>
</feature>
<evidence type="ECO:0000256" key="2">
    <source>
        <dbReference type="SAM" id="MobiDB-lite"/>
    </source>
</evidence>